<organism evidence="1 2">
    <name type="scientific">Paramecium bursaria Chlorella virus 1</name>
    <name type="common">PBCV-1</name>
    <dbReference type="NCBI Taxonomy" id="10506"/>
    <lineage>
        <taxon>Viruses</taxon>
        <taxon>Varidnaviria</taxon>
        <taxon>Bamfordvirae</taxon>
        <taxon>Nucleocytoviricota</taxon>
        <taxon>Megaviricetes</taxon>
        <taxon>Algavirales</taxon>
        <taxon>Phycodnaviridae</taxon>
        <taxon>Chlorovirus</taxon>
        <taxon>Chlorovirus vanettense</taxon>
    </lineage>
</organism>
<organismHost>
    <name type="scientific">Chlorella</name>
    <dbReference type="NCBI Taxonomy" id="3071"/>
</organismHost>
<sequence length="66" mass="7999">MCSASIYKCHLFVFARLVSTRYFYKDDTDINVLWNLNTTMEEKMSRWKLSRKRLGLSRPYNRKNCV</sequence>
<reference evidence="1 2" key="8">
    <citation type="journal article" date="2010" name="J. Virol.">
        <title>Microarray analysis of Paramecium bursaria chlorella virus 1 transcription.</title>
        <authorList>
            <person name="Yanai-Balser G.M."/>
            <person name="Duncan G.A."/>
            <person name="Eudy J.D."/>
            <person name="Wang D."/>
            <person name="Li X."/>
            <person name="Agarkova I.V."/>
            <person name="Dunigan D.D."/>
            <person name="Van Etten J.L."/>
        </authorList>
    </citation>
    <scope>NUCLEOTIDE SEQUENCE [LARGE SCALE GENOMIC DNA]</scope>
</reference>
<proteinExistence type="predicted"/>
<reference evidence="1 2" key="3">
    <citation type="journal article" date="1996" name="Virology">
        <title>Analysis of 94 kb of the chlorella virus PBCV-1 330-kb genome: map positions 88 to 182.</title>
        <authorList>
            <person name="Lu Z."/>
            <person name="Li Y."/>
            <person name="Que Q."/>
            <person name="Kutish G.F."/>
            <person name="Rock D.L."/>
            <person name="Van Etten J.L."/>
        </authorList>
    </citation>
    <scope>NUCLEOTIDE SEQUENCE [LARGE SCALE GENOMIC DNA]</scope>
</reference>
<evidence type="ECO:0000313" key="1">
    <source>
        <dbReference type="EMBL" id="AAC96799.2"/>
    </source>
</evidence>
<evidence type="ECO:0000313" key="2">
    <source>
        <dbReference type="Proteomes" id="UP000000862"/>
    </source>
</evidence>
<reference evidence="1 2" key="2">
    <citation type="journal article" date="1995" name="Virology">
        <title>Analysis of 43 kb of the Chlorella virus PBCV-1 330-kb genome: map positions 45 to 88.</title>
        <authorList>
            <person name="Li Y."/>
            <person name="Lu Z."/>
            <person name="Burbank D.E."/>
            <person name="Kutish G.F."/>
            <person name="Rock D.L."/>
            <person name="Van Etten J.L."/>
        </authorList>
    </citation>
    <scope>NUCLEOTIDE SEQUENCE [LARGE SCALE GENOMIC DNA]</scope>
</reference>
<keyword evidence="2" id="KW-1185">Reference proteome</keyword>
<reference evidence="1 2" key="4">
    <citation type="journal article" date="1996" name="Virology">
        <title>Analysis of 76 kb of the chlorella virus PBCV-1 330-kb genome: map positions 182 to 258.</title>
        <authorList>
            <person name="Kutish G.F."/>
            <person name="Li Y."/>
            <person name="Lu Z."/>
            <person name="Furuta M."/>
            <person name="Rock D.L."/>
            <person name="Van Etten J.L."/>
        </authorList>
    </citation>
    <scope>NUCLEOTIDE SEQUENCE [LARGE SCALE GENOMIC DNA]</scope>
</reference>
<reference evidence="1 2" key="6">
    <citation type="journal article" date="1999" name="Virology">
        <title>Chlorella virus PBCV-1 encodes a functional homospermidine synthase.</title>
        <authorList>
            <person name="Kaiser A."/>
            <person name="Vollmert M."/>
            <person name="Tholl D."/>
            <person name="Graves M.V."/>
            <person name="Gurnon J.R."/>
            <person name="Xing W."/>
            <person name="Lisec A.D."/>
            <person name="Nickerson K.W."/>
            <person name="Van Etten J.L."/>
        </authorList>
    </citation>
    <scope>NUCLEOTIDE SEQUENCE [LARGE SCALE GENOMIC DNA]</scope>
</reference>
<dbReference type="EMBL" id="JF411744">
    <property type="protein sequence ID" value="AAC96799.2"/>
    <property type="molecule type" value="Genomic_DNA"/>
</dbReference>
<gene>
    <name evidence="1" type="primary">A431L</name>
</gene>
<dbReference type="KEGG" id="vg:918047"/>
<protein>
    <submittedName>
        <fullName evidence="1">Uncharacterized protein</fullName>
    </submittedName>
</protein>
<name>Q98482_PBCV1</name>
<dbReference type="GeneID" id="918047"/>
<accession>Q98482</accession>
<reference evidence="1 2" key="5">
    <citation type="journal article" date="1997" name="Virology">
        <title>Analysis of 74 kb of DNA located at the right end of the 330-kb chlorella virus PBCV-1 genome.</title>
        <authorList>
            <person name="Li Y."/>
            <person name="Lu Z."/>
            <person name="Sun L."/>
            <person name="Ropp S."/>
            <person name="Kutish G.F."/>
            <person name="Rock D.L."/>
            <person name="Van Etten J.L."/>
        </authorList>
    </citation>
    <scope>NUCLEOTIDE SEQUENCE [LARGE SCALE GENOMIC DNA]</scope>
</reference>
<reference evidence="1 2" key="7">
    <citation type="journal article" date="2000" name="Virology">
        <title>Characterization of a beta-1,3-glucanase encoded by chlorella virus PBCV-1.</title>
        <authorList>
            <person name="Sun L."/>
            <person name="Gurnon J.R."/>
            <person name="Adams B.J."/>
            <person name="Graves M.V."/>
            <person name="Van Etten J.L."/>
        </authorList>
    </citation>
    <scope>NUCLEOTIDE SEQUENCE [LARGE SCALE GENOMIC DNA]</scope>
</reference>
<reference evidence="1 2" key="1">
    <citation type="journal article" date="1995" name="Virology">
        <title>Analysis of 45 kb of DNA located at the left end of the chlorella virus PBCV-1 genome.</title>
        <authorList>
            <person name="Lu Z."/>
            <person name="Li Y."/>
            <person name="Zhang Y."/>
            <person name="Kutish G.F."/>
            <person name="Rock D.L."/>
            <person name="Van Etten J.L."/>
        </authorList>
    </citation>
    <scope>NUCLEOTIDE SEQUENCE [LARGE SCALE GENOMIC DNA]</scope>
</reference>
<dbReference type="RefSeq" id="NP_048788.2">
    <property type="nucleotide sequence ID" value="NC_000852.5"/>
</dbReference>
<dbReference type="Proteomes" id="UP000000862">
    <property type="component" value="Segment"/>
</dbReference>